<dbReference type="EMBL" id="CAJVQC010008010">
    <property type="protein sequence ID" value="CAG8586857.1"/>
    <property type="molecule type" value="Genomic_DNA"/>
</dbReference>
<name>A0ACA9MHS5_9GLOM</name>
<keyword evidence="2" id="KW-1185">Reference proteome</keyword>
<sequence>AKLGASKVPNFQTRIQLAKRRGMSNSAKTSFHRSNRSTDLSSVSSSTPASPIMMSPSHSRTPSMSSRKSIDITSVYSLTSEPTSAYYKDNTINPFAKFTNFVSAFIVLQDFCKELAAILFVKYMYSDNYVTIIEEDEDIQDDNDNQNVCFGNAKNNSSSGDVKNNTLKDDIILVRNCENFAKLMASVERSQVGSSIVPIRGVNESQFKDKKDKKL</sequence>
<reference evidence="1" key="1">
    <citation type="submission" date="2021-06" db="EMBL/GenBank/DDBJ databases">
        <authorList>
            <person name="Kallberg Y."/>
            <person name="Tangrot J."/>
            <person name="Rosling A."/>
        </authorList>
    </citation>
    <scope>NUCLEOTIDE SEQUENCE</scope>
    <source>
        <strain evidence="1">MA461A</strain>
    </source>
</reference>
<comment type="caution">
    <text evidence="1">The sequence shown here is derived from an EMBL/GenBank/DDBJ whole genome shotgun (WGS) entry which is preliminary data.</text>
</comment>
<dbReference type="Proteomes" id="UP000789920">
    <property type="component" value="Unassembled WGS sequence"/>
</dbReference>
<feature type="non-terminal residue" evidence="1">
    <location>
        <position position="1"/>
    </location>
</feature>
<accession>A0ACA9MHS5</accession>
<protein>
    <submittedName>
        <fullName evidence="1">8522_t:CDS:1</fullName>
    </submittedName>
</protein>
<evidence type="ECO:0000313" key="2">
    <source>
        <dbReference type="Proteomes" id="UP000789920"/>
    </source>
</evidence>
<gene>
    <name evidence="1" type="ORF">RPERSI_LOCUS5381</name>
</gene>
<organism evidence="1 2">
    <name type="scientific">Racocetra persica</name>
    <dbReference type="NCBI Taxonomy" id="160502"/>
    <lineage>
        <taxon>Eukaryota</taxon>
        <taxon>Fungi</taxon>
        <taxon>Fungi incertae sedis</taxon>
        <taxon>Mucoromycota</taxon>
        <taxon>Glomeromycotina</taxon>
        <taxon>Glomeromycetes</taxon>
        <taxon>Diversisporales</taxon>
        <taxon>Gigasporaceae</taxon>
        <taxon>Racocetra</taxon>
    </lineage>
</organism>
<evidence type="ECO:0000313" key="1">
    <source>
        <dbReference type="EMBL" id="CAG8586857.1"/>
    </source>
</evidence>
<proteinExistence type="predicted"/>